<protein>
    <recommendedName>
        <fullName evidence="3">Methyltransferase</fullName>
    </recommendedName>
</protein>
<dbReference type="PIRSF" id="PIRSF011491">
    <property type="entry name" value="Mtase_YbcY_prd"/>
    <property type="match status" value="1"/>
</dbReference>
<accession>W5TJL0</accession>
<dbReference type="SUPFAM" id="SSF53335">
    <property type="entry name" value="S-adenosyl-L-methionine-dependent methyltransferases"/>
    <property type="match status" value="1"/>
</dbReference>
<evidence type="ECO:0008006" key="3">
    <source>
        <dbReference type="Google" id="ProtNLM"/>
    </source>
</evidence>
<dbReference type="HOGENOM" id="CLU_1218725_0_0_11"/>
<evidence type="ECO:0000313" key="1">
    <source>
        <dbReference type="EMBL" id="AHH17436.1"/>
    </source>
</evidence>
<dbReference type="InterPro" id="IPR016584">
    <property type="entry name" value="MeTrfase_VrtF"/>
</dbReference>
<keyword evidence="2" id="KW-1185">Reference proteome</keyword>
<dbReference type="InterPro" id="IPR029063">
    <property type="entry name" value="SAM-dependent_MTases_sf"/>
</dbReference>
<gene>
    <name evidence="1" type="ORF">NONO_c26440</name>
</gene>
<dbReference type="Proteomes" id="UP000019150">
    <property type="component" value="Chromosome"/>
</dbReference>
<dbReference type="AlphaFoldDB" id="W5TJL0"/>
<organism evidence="1 2">
    <name type="scientific">Nocardia nova SH22a</name>
    <dbReference type="NCBI Taxonomy" id="1415166"/>
    <lineage>
        <taxon>Bacteria</taxon>
        <taxon>Bacillati</taxon>
        <taxon>Actinomycetota</taxon>
        <taxon>Actinomycetes</taxon>
        <taxon>Mycobacteriales</taxon>
        <taxon>Nocardiaceae</taxon>
        <taxon>Nocardia</taxon>
    </lineage>
</organism>
<dbReference type="RefSeq" id="WP_025348909.1">
    <property type="nucleotide sequence ID" value="NZ_CP006850.1"/>
</dbReference>
<dbReference type="STRING" id="1415166.NONO_c26440"/>
<dbReference type="OrthoDB" id="507855at2"/>
<proteinExistence type="predicted"/>
<dbReference type="Gene3D" id="3.40.50.150">
    <property type="entry name" value="Vaccinia Virus protein VP39"/>
    <property type="match status" value="1"/>
</dbReference>
<evidence type="ECO:0000313" key="2">
    <source>
        <dbReference type="Proteomes" id="UP000019150"/>
    </source>
</evidence>
<dbReference type="EMBL" id="CP006850">
    <property type="protein sequence ID" value="AHH17436.1"/>
    <property type="molecule type" value="Genomic_DNA"/>
</dbReference>
<dbReference type="eggNOG" id="COG0500">
    <property type="taxonomic scope" value="Bacteria"/>
</dbReference>
<sequence length="225" mass="25129">MNSSGTTDDELAGARPYTRAMLATYDLWVLGFNNHLVWRCPTRHLLRLYDNVSDRHLDIGPGSGWHLRHARFPSPKSVVALVDLNEAPLAVTAGHLRRRGIETSTHIGSVLDELPVDRRFRSAATNLLMHCVPGGWQDKGVAFRHIANAMTDDGVYFGSTVLSLGVPHTRLSRITERQFQRLRAFHNQEDDPDGLRTALGQAFGTVDVRTIGSMALWTARDPLRE</sequence>
<name>W5TJL0_9NOCA</name>
<reference evidence="1 2" key="1">
    <citation type="journal article" date="2014" name="Appl. Environ. Microbiol.">
        <title>Insights into the Microbial Degradation of Rubber and Gutta-Percha by Analysis of the Complete Genome of Nocardia nova SH22a.</title>
        <authorList>
            <person name="Luo Q."/>
            <person name="Hiessl S."/>
            <person name="Poehlein A."/>
            <person name="Daniel R."/>
            <person name="Steinbuchel A."/>
        </authorList>
    </citation>
    <scope>NUCLEOTIDE SEQUENCE [LARGE SCALE GENOMIC DNA]</scope>
    <source>
        <strain evidence="1">SH22a</strain>
    </source>
</reference>
<dbReference type="KEGG" id="nno:NONO_c26440"/>
<dbReference type="PATRIC" id="fig|1415166.3.peg.2709"/>
<dbReference type="GO" id="GO:0008168">
    <property type="term" value="F:methyltransferase activity"/>
    <property type="evidence" value="ECO:0007669"/>
    <property type="project" value="InterPro"/>
</dbReference>